<sequence length="52" mass="5838">MTGIGVRGGASPARAILWPSRALWRCSSRYGLNPNFALNRRLHAADWAIWSR</sequence>
<keyword evidence="2" id="KW-1185">Reference proteome</keyword>
<accession>A0A2U3P3D2</accession>
<reference evidence="1 2" key="1">
    <citation type="submission" date="2017-01" db="EMBL/GenBank/DDBJ databases">
        <authorList>
            <consortium name="Urmite Genomes"/>
        </authorList>
    </citation>
    <scope>NUCLEOTIDE SEQUENCE [LARGE SCALE GENOMIC DNA]</scope>
    <source>
        <strain evidence="1 2">AB215</strain>
    </source>
</reference>
<dbReference type="Proteomes" id="UP000240424">
    <property type="component" value="Unassembled WGS sequence"/>
</dbReference>
<evidence type="ECO:0000313" key="2">
    <source>
        <dbReference type="Proteomes" id="UP000240424"/>
    </source>
</evidence>
<proteinExistence type="predicted"/>
<organism evidence="1 2">
    <name type="scientific">Mycobacterium numidiamassiliense</name>
    <dbReference type="NCBI Taxonomy" id="1841861"/>
    <lineage>
        <taxon>Bacteria</taxon>
        <taxon>Bacillati</taxon>
        <taxon>Actinomycetota</taxon>
        <taxon>Actinomycetes</taxon>
        <taxon>Mycobacteriales</taxon>
        <taxon>Mycobacteriaceae</taxon>
        <taxon>Mycobacterium</taxon>
    </lineage>
</organism>
<dbReference type="EMBL" id="FUEZ01000003">
    <property type="protein sequence ID" value="SPM38248.1"/>
    <property type="molecule type" value="Genomic_DNA"/>
</dbReference>
<protein>
    <submittedName>
        <fullName evidence="1">Mycobacterium numidiamassiliense ORFan</fullName>
    </submittedName>
</protein>
<dbReference type="AlphaFoldDB" id="A0A2U3P3D2"/>
<gene>
    <name evidence="1" type="ORF">MNAB215_425</name>
</gene>
<dbReference type="STRING" id="1841861.GCA_900157365_04628"/>
<evidence type="ECO:0000313" key="1">
    <source>
        <dbReference type="EMBL" id="SPM38248.1"/>
    </source>
</evidence>
<name>A0A2U3P3D2_9MYCO</name>